<organism evidence="2 3">
    <name type="scientific">Catellatospora coxensis</name>
    <dbReference type="NCBI Taxonomy" id="310354"/>
    <lineage>
        <taxon>Bacteria</taxon>
        <taxon>Bacillati</taxon>
        <taxon>Actinomycetota</taxon>
        <taxon>Actinomycetes</taxon>
        <taxon>Micromonosporales</taxon>
        <taxon>Micromonosporaceae</taxon>
        <taxon>Catellatospora</taxon>
    </lineage>
</organism>
<dbReference type="Gene3D" id="3.40.109.10">
    <property type="entry name" value="NADH Oxidase"/>
    <property type="match status" value="1"/>
</dbReference>
<accession>A0A8J3KSM6</accession>
<dbReference type="AlphaFoldDB" id="A0A8J3KSM6"/>
<dbReference type="Pfam" id="PF00881">
    <property type="entry name" value="Nitroreductase"/>
    <property type="match status" value="1"/>
</dbReference>
<name>A0A8J3KSM6_9ACTN</name>
<sequence>MLTLRLDGALTVDNEPPADLLITGKDRDPVALHDADGSVAAVLGALRRPSTWQQLHEQVPLGEGKLDVLIRRLLVTGVVTLGCADEHGDVATARFRSRLADVRPDAAPAGDQLVQLSPYALLRRLDDRAVVESAHDGTIVELHRPALAAVVAGLCAPAVAAAAAGHAPGGEQLLRLLAAVGLVIAPGPETGRPPHAVWTHTRSRNGLVELRTVAPGALDEPPAEPAAGTDIALPVPDLAALRRTDPPLAEVMETRRSVRRFGGTPLTLTQLGELLHRVARVQQRLPADPADDRSYAFTLRPAPSAGAMHELDHYLTIRACEGLAPGVYRYLPDRHALAVVNRDPVPLVRLINAAYLALNRVSVPQVLISLAARGDRTTRKYGDLAYSLTLRNAGVALQSVYLCATAMGLGACAVGSGDAADFAEATGLDPAEVSAVAEIVVGSLPGEDV</sequence>
<dbReference type="InterPro" id="IPR052544">
    <property type="entry name" value="Bacteriocin_Proc_Enz"/>
</dbReference>
<gene>
    <name evidence="2" type="ORF">Cco03nite_30950</name>
</gene>
<evidence type="ECO:0000313" key="2">
    <source>
        <dbReference type="EMBL" id="GIG06395.1"/>
    </source>
</evidence>
<dbReference type="InterPro" id="IPR020051">
    <property type="entry name" value="SagB-type_dehydrogenase"/>
</dbReference>
<keyword evidence="3" id="KW-1185">Reference proteome</keyword>
<dbReference type="SUPFAM" id="SSF55469">
    <property type="entry name" value="FMN-dependent nitroreductase-like"/>
    <property type="match status" value="1"/>
</dbReference>
<feature type="domain" description="Nitroreductase" evidence="1">
    <location>
        <begin position="253"/>
        <end position="433"/>
    </location>
</feature>
<dbReference type="PANTHER" id="PTHR43745:SF2">
    <property type="entry name" value="NITROREDUCTASE MJ1384-RELATED"/>
    <property type="match status" value="1"/>
</dbReference>
<dbReference type="GO" id="GO:0016491">
    <property type="term" value="F:oxidoreductase activity"/>
    <property type="evidence" value="ECO:0007669"/>
    <property type="project" value="InterPro"/>
</dbReference>
<protein>
    <recommendedName>
        <fullName evidence="1">Nitroreductase domain-containing protein</fullName>
    </recommendedName>
</protein>
<dbReference type="EMBL" id="BONI01000023">
    <property type="protein sequence ID" value="GIG06395.1"/>
    <property type="molecule type" value="Genomic_DNA"/>
</dbReference>
<dbReference type="PANTHER" id="PTHR43745">
    <property type="entry name" value="NITROREDUCTASE MJ1384-RELATED"/>
    <property type="match status" value="1"/>
</dbReference>
<dbReference type="NCBIfam" id="TIGR03605">
    <property type="entry name" value="antibiot_sagB"/>
    <property type="match status" value="1"/>
</dbReference>
<comment type="caution">
    <text evidence="2">The sequence shown here is derived from an EMBL/GenBank/DDBJ whole genome shotgun (WGS) entry which is preliminary data.</text>
</comment>
<reference evidence="2 3" key="1">
    <citation type="submission" date="2021-01" db="EMBL/GenBank/DDBJ databases">
        <title>Whole genome shotgun sequence of Catellatospora coxensis NBRC 107359.</title>
        <authorList>
            <person name="Komaki H."/>
            <person name="Tamura T."/>
        </authorList>
    </citation>
    <scope>NUCLEOTIDE SEQUENCE [LARGE SCALE GENOMIC DNA]</scope>
    <source>
        <strain evidence="2 3">NBRC 107359</strain>
    </source>
</reference>
<evidence type="ECO:0000313" key="3">
    <source>
        <dbReference type="Proteomes" id="UP000630887"/>
    </source>
</evidence>
<dbReference type="RefSeq" id="WP_203692777.1">
    <property type="nucleotide sequence ID" value="NZ_BAAALC010000028.1"/>
</dbReference>
<dbReference type="InterPro" id="IPR000415">
    <property type="entry name" value="Nitroreductase-like"/>
</dbReference>
<dbReference type="Proteomes" id="UP000630887">
    <property type="component" value="Unassembled WGS sequence"/>
</dbReference>
<dbReference type="InterPro" id="IPR029479">
    <property type="entry name" value="Nitroreductase"/>
</dbReference>
<proteinExistence type="predicted"/>
<dbReference type="CDD" id="cd02142">
    <property type="entry name" value="McbC_SagB-like_oxidoreductase"/>
    <property type="match status" value="1"/>
</dbReference>
<evidence type="ECO:0000259" key="1">
    <source>
        <dbReference type="Pfam" id="PF00881"/>
    </source>
</evidence>